<feature type="domain" description="L-type lectin-like" evidence="8">
    <location>
        <begin position="33"/>
        <end position="256"/>
    </location>
</feature>
<evidence type="ECO:0000256" key="1">
    <source>
        <dbReference type="ARBA" id="ARBA00004479"/>
    </source>
</evidence>
<feature type="transmembrane region" description="Helical" evidence="6">
    <location>
        <begin position="290"/>
        <end position="314"/>
    </location>
</feature>
<evidence type="ECO:0000256" key="3">
    <source>
        <dbReference type="ARBA" id="ARBA00022729"/>
    </source>
</evidence>
<name>A0A6A6WS58_9PLEO</name>
<evidence type="ECO:0000259" key="8">
    <source>
        <dbReference type="PROSITE" id="PS51328"/>
    </source>
</evidence>
<dbReference type="SUPFAM" id="SSF49899">
    <property type="entry name" value="Concanavalin A-like lectins/glucanases"/>
    <property type="match status" value="1"/>
</dbReference>
<dbReference type="InterPro" id="IPR013320">
    <property type="entry name" value="ConA-like_dom_sf"/>
</dbReference>
<keyword evidence="5 6" id="KW-0472">Membrane</keyword>
<dbReference type="PANTHER" id="PTHR12223:SF45">
    <property type="entry name" value="RE50040P"/>
    <property type="match status" value="1"/>
</dbReference>
<dbReference type="CDD" id="cd07308">
    <property type="entry name" value="lectin_leg-like"/>
    <property type="match status" value="1"/>
</dbReference>
<reference evidence="9" key="1">
    <citation type="journal article" date="2020" name="Stud. Mycol.">
        <title>101 Dothideomycetes genomes: a test case for predicting lifestyles and emergence of pathogens.</title>
        <authorList>
            <person name="Haridas S."/>
            <person name="Albert R."/>
            <person name="Binder M."/>
            <person name="Bloem J."/>
            <person name="Labutti K."/>
            <person name="Salamov A."/>
            <person name="Andreopoulos B."/>
            <person name="Baker S."/>
            <person name="Barry K."/>
            <person name="Bills G."/>
            <person name="Bluhm B."/>
            <person name="Cannon C."/>
            <person name="Castanera R."/>
            <person name="Culley D."/>
            <person name="Daum C."/>
            <person name="Ezra D."/>
            <person name="Gonzalez J."/>
            <person name="Henrissat B."/>
            <person name="Kuo A."/>
            <person name="Liang C."/>
            <person name="Lipzen A."/>
            <person name="Lutzoni F."/>
            <person name="Magnuson J."/>
            <person name="Mondo S."/>
            <person name="Nolan M."/>
            <person name="Ohm R."/>
            <person name="Pangilinan J."/>
            <person name="Park H.-J."/>
            <person name="Ramirez L."/>
            <person name="Alfaro M."/>
            <person name="Sun H."/>
            <person name="Tritt A."/>
            <person name="Yoshinaga Y."/>
            <person name="Zwiers L.-H."/>
            <person name="Turgeon B."/>
            <person name="Goodwin S."/>
            <person name="Spatafora J."/>
            <person name="Crous P."/>
            <person name="Grigoriev I."/>
        </authorList>
    </citation>
    <scope>NUCLEOTIDE SEQUENCE</scope>
    <source>
        <strain evidence="9">CBS 109.77</strain>
    </source>
</reference>
<dbReference type="AlphaFoldDB" id="A0A6A6WS58"/>
<dbReference type="InterPro" id="IPR051136">
    <property type="entry name" value="Intracellular_Lectin-GPT"/>
</dbReference>
<evidence type="ECO:0000256" key="6">
    <source>
        <dbReference type="SAM" id="Phobius"/>
    </source>
</evidence>
<keyword evidence="2 6" id="KW-0812">Transmembrane</keyword>
<dbReference type="InterPro" id="IPR005052">
    <property type="entry name" value="Lectin_leg"/>
</dbReference>
<evidence type="ECO:0000256" key="7">
    <source>
        <dbReference type="SAM" id="SignalP"/>
    </source>
</evidence>
<keyword evidence="3 7" id="KW-0732">Signal</keyword>
<sequence>MLFARPWTSLCLLAGSLRLSGAIGLTEHPDVKAISLRTHSLEPPYLDSDMQSRWFDFGGDTIIRTDKYVRLASDKPSRLGWIFSRVPLTATNWEIIVEFKIHGQGNLYGDGFAMWLTKQRGQSGQVFGSVDKFEGLGVFFDTYKNNRPGTVFPYVMAMNGDGNTAYDKDNDGKANEVAGCSARGIRNAQIPTKAKFTYFQDKSLKLELQYKAEDDWTECFDIPNFKVPPVAYLGFSAETGELSDNHDIISVKTLNLYQHNTGSNAAAAAAGSSSKGSSAPFTPKKSGGSWSWFFMKFVLFGLAVTGAYVGFTIYRTRQRDRF</sequence>
<feature type="chain" id="PRO_5025460863" evidence="7">
    <location>
        <begin position="23"/>
        <end position="322"/>
    </location>
</feature>
<dbReference type="Proteomes" id="UP000799757">
    <property type="component" value="Unassembled WGS sequence"/>
</dbReference>
<dbReference type="GO" id="GO:0005789">
    <property type="term" value="C:endoplasmic reticulum membrane"/>
    <property type="evidence" value="ECO:0007669"/>
    <property type="project" value="TreeGrafter"/>
</dbReference>
<dbReference type="FunFam" id="2.60.120.200:FF:000095">
    <property type="entry name" value="Lectin family integral membrane protein"/>
    <property type="match status" value="1"/>
</dbReference>
<feature type="signal peptide" evidence="7">
    <location>
        <begin position="1"/>
        <end position="22"/>
    </location>
</feature>
<dbReference type="Gene3D" id="2.60.120.200">
    <property type="match status" value="1"/>
</dbReference>
<gene>
    <name evidence="9" type="ORF">K505DRAFT_317918</name>
</gene>
<organism evidence="9 10">
    <name type="scientific">Melanomma pulvis-pyrius CBS 109.77</name>
    <dbReference type="NCBI Taxonomy" id="1314802"/>
    <lineage>
        <taxon>Eukaryota</taxon>
        <taxon>Fungi</taxon>
        <taxon>Dikarya</taxon>
        <taxon>Ascomycota</taxon>
        <taxon>Pezizomycotina</taxon>
        <taxon>Dothideomycetes</taxon>
        <taxon>Pleosporomycetidae</taxon>
        <taxon>Pleosporales</taxon>
        <taxon>Melanommataceae</taxon>
        <taxon>Melanomma</taxon>
    </lineage>
</organism>
<dbReference type="GO" id="GO:0005793">
    <property type="term" value="C:endoplasmic reticulum-Golgi intermediate compartment"/>
    <property type="evidence" value="ECO:0007669"/>
    <property type="project" value="TreeGrafter"/>
</dbReference>
<evidence type="ECO:0000256" key="5">
    <source>
        <dbReference type="ARBA" id="ARBA00023136"/>
    </source>
</evidence>
<dbReference type="EMBL" id="MU002413">
    <property type="protein sequence ID" value="KAF2786745.1"/>
    <property type="molecule type" value="Genomic_DNA"/>
</dbReference>
<evidence type="ECO:0000313" key="9">
    <source>
        <dbReference type="EMBL" id="KAF2786745.1"/>
    </source>
</evidence>
<keyword evidence="10" id="KW-1185">Reference proteome</keyword>
<dbReference type="Pfam" id="PF03388">
    <property type="entry name" value="Lectin_leg-like"/>
    <property type="match status" value="1"/>
</dbReference>
<dbReference type="GO" id="GO:0030134">
    <property type="term" value="C:COPII-coated ER to Golgi transport vesicle"/>
    <property type="evidence" value="ECO:0007669"/>
    <property type="project" value="TreeGrafter"/>
</dbReference>
<accession>A0A6A6WS58</accession>
<evidence type="ECO:0000313" key="10">
    <source>
        <dbReference type="Proteomes" id="UP000799757"/>
    </source>
</evidence>
<evidence type="ECO:0000256" key="4">
    <source>
        <dbReference type="ARBA" id="ARBA00022989"/>
    </source>
</evidence>
<proteinExistence type="predicted"/>
<keyword evidence="4 6" id="KW-1133">Transmembrane helix</keyword>
<dbReference type="GO" id="GO:0006888">
    <property type="term" value="P:endoplasmic reticulum to Golgi vesicle-mediated transport"/>
    <property type="evidence" value="ECO:0007669"/>
    <property type="project" value="TreeGrafter"/>
</dbReference>
<evidence type="ECO:0000256" key="2">
    <source>
        <dbReference type="ARBA" id="ARBA00022692"/>
    </source>
</evidence>
<dbReference type="PROSITE" id="PS51328">
    <property type="entry name" value="L_LECTIN_LIKE"/>
    <property type="match status" value="1"/>
</dbReference>
<comment type="subcellular location">
    <subcellularLocation>
        <location evidence="1">Membrane</location>
        <topology evidence="1">Single-pass type I membrane protein</topology>
    </subcellularLocation>
</comment>
<dbReference type="PANTHER" id="PTHR12223">
    <property type="entry name" value="VESICULAR MANNOSE-BINDING LECTIN"/>
    <property type="match status" value="1"/>
</dbReference>
<protein>
    <submittedName>
        <fullName evidence="9">Vesicular integral-membrane protein VIP36</fullName>
    </submittedName>
</protein>
<dbReference type="GO" id="GO:0000139">
    <property type="term" value="C:Golgi membrane"/>
    <property type="evidence" value="ECO:0007669"/>
    <property type="project" value="TreeGrafter"/>
</dbReference>
<dbReference type="OrthoDB" id="270293at2759"/>
<dbReference type="GO" id="GO:0005537">
    <property type="term" value="F:D-mannose binding"/>
    <property type="evidence" value="ECO:0007669"/>
    <property type="project" value="TreeGrafter"/>
</dbReference>